<evidence type="ECO:0000313" key="2">
    <source>
        <dbReference type="Proteomes" id="UP000240505"/>
    </source>
</evidence>
<dbReference type="EMBL" id="CP028324">
    <property type="protein sequence ID" value="AVR98461.1"/>
    <property type="molecule type" value="Genomic_DNA"/>
</dbReference>
<protein>
    <submittedName>
        <fullName evidence="1">Uncharacterized protein</fullName>
    </submittedName>
</protein>
<sequence length="154" mass="17106">MPSGRAKRYFIFIVAAALFCGATVRAEIVSETSCYVRTSPGKDARPVQMVFRRYVDQELKREVGAFVQYNQSKDFIPLVFVKHVDTDTDSPELGNHEITRIEIVGGKAAGAYLFVQTGAGNRQGKHVRYTSAKGAKPMIFQHTGDEDSSCRVNQ</sequence>
<keyword evidence="2" id="KW-1185">Reference proteome</keyword>
<proteinExistence type="predicted"/>
<name>A0A2R4CFP2_9BURK</name>
<gene>
    <name evidence="1" type="ORF">C9I28_24585</name>
</gene>
<evidence type="ECO:0000313" key="1">
    <source>
        <dbReference type="EMBL" id="AVR98461.1"/>
    </source>
</evidence>
<dbReference type="Proteomes" id="UP000240505">
    <property type="component" value="Chromosome"/>
</dbReference>
<accession>A0A2R4CFP2</accession>
<dbReference type="KEGG" id="masz:C9I28_24585"/>
<organism evidence="1 2">
    <name type="scientific">Pseudoduganella armeniaca</name>
    <dbReference type="NCBI Taxonomy" id="2072590"/>
    <lineage>
        <taxon>Bacteria</taxon>
        <taxon>Pseudomonadati</taxon>
        <taxon>Pseudomonadota</taxon>
        <taxon>Betaproteobacteria</taxon>
        <taxon>Burkholderiales</taxon>
        <taxon>Oxalobacteraceae</taxon>
        <taxon>Telluria group</taxon>
        <taxon>Pseudoduganella</taxon>
    </lineage>
</organism>
<reference evidence="1 2" key="1">
    <citation type="submission" date="2018-03" db="EMBL/GenBank/DDBJ databases">
        <title>Massilia armeniaca sp. nov., isolated from desert soil.</title>
        <authorList>
            <person name="Huang H."/>
            <person name="Ren M."/>
        </authorList>
    </citation>
    <scope>NUCLEOTIDE SEQUENCE [LARGE SCALE GENOMIC DNA]</scope>
    <source>
        <strain evidence="1 2">ZMN-3</strain>
    </source>
</reference>
<dbReference type="AlphaFoldDB" id="A0A2R4CFP2"/>